<reference evidence="1" key="2">
    <citation type="submission" date="2023-03" db="EMBL/GenBank/DDBJ databases">
        <authorList>
            <person name="Inwood S.N."/>
            <person name="Skelly J.G."/>
            <person name="Guhlin J."/>
            <person name="Harrop T.W.R."/>
            <person name="Goldson S.G."/>
            <person name="Dearden P.K."/>
        </authorList>
    </citation>
    <scope>NUCLEOTIDE SEQUENCE</scope>
    <source>
        <strain evidence="1">Lincoln</strain>
        <tissue evidence="1">Whole body</tissue>
    </source>
</reference>
<comment type="caution">
    <text evidence="1">The sequence shown here is derived from an EMBL/GenBank/DDBJ whole genome shotgun (WGS) entry which is preliminary data.</text>
</comment>
<evidence type="ECO:0000313" key="2">
    <source>
        <dbReference type="Proteomes" id="UP001168972"/>
    </source>
</evidence>
<dbReference type="AlphaFoldDB" id="A0AA39F622"/>
<dbReference type="EMBL" id="JAQQBR010001833">
    <property type="protein sequence ID" value="KAK0163634.1"/>
    <property type="molecule type" value="Genomic_DNA"/>
</dbReference>
<name>A0AA39F622_MICHY</name>
<reference evidence="1" key="1">
    <citation type="journal article" date="2023" name="bioRxiv">
        <title>Scaffold-level genome assemblies of two parasitoid biocontrol wasps reveal the parthenogenesis mechanism and an associated novel virus.</title>
        <authorList>
            <person name="Inwood S."/>
            <person name="Skelly J."/>
            <person name="Guhlin J."/>
            <person name="Harrop T."/>
            <person name="Goldson S."/>
            <person name="Dearden P."/>
        </authorList>
    </citation>
    <scope>NUCLEOTIDE SEQUENCE</scope>
    <source>
        <strain evidence="1">Lincoln</strain>
        <tissue evidence="1">Whole body</tissue>
    </source>
</reference>
<protein>
    <submittedName>
        <fullName evidence="1">Uncharacterized protein</fullName>
    </submittedName>
</protein>
<accession>A0AA39F622</accession>
<sequence length="142" mass="15872">MPLMVNLPKCPTIQHSFSTFSSFSGFNSVVSVCVHQFDSLLSFSDSYLIILYCLTLSSLLLKYRVPPPLSTSLSTSLSCWVGCHRHLICEKVEETFHSCFGTYEGRRPRMNAVDAVCHSAHSASVRASPVQRAYQYSTALRK</sequence>
<evidence type="ECO:0000313" key="1">
    <source>
        <dbReference type="EMBL" id="KAK0163634.1"/>
    </source>
</evidence>
<gene>
    <name evidence="1" type="ORF">PV327_007297</name>
</gene>
<dbReference type="Proteomes" id="UP001168972">
    <property type="component" value="Unassembled WGS sequence"/>
</dbReference>
<organism evidence="1 2">
    <name type="scientific">Microctonus hyperodae</name>
    <name type="common">Parasitoid wasp</name>
    <dbReference type="NCBI Taxonomy" id="165561"/>
    <lineage>
        <taxon>Eukaryota</taxon>
        <taxon>Metazoa</taxon>
        <taxon>Ecdysozoa</taxon>
        <taxon>Arthropoda</taxon>
        <taxon>Hexapoda</taxon>
        <taxon>Insecta</taxon>
        <taxon>Pterygota</taxon>
        <taxon>Neoptera</taxon>
        <taxon>Endopterygota</taxon>
        <taxon>Hymenoptera</taxon>
        <taxon>Apocrita</taxon>
        <taxon>Ichneumonoidea</taxon>
        <taxon>Braconidae</taxon>
        <taxon>Euphorinae</taxon>
        <taxon>Microctonus</taxon>
    </lineage>
</organism>
<proteinExistence type="predicted"/>
<keyword evidence="2" id="KW-1185">Reference proteome</keyword>